<protein>
    <submittedName>
        <fullName evidence="1">Uncharacterized protein</fullName>
    </submittedName>
</protein>
<dbReference type="EMBL" id="CADCUZ010000121">
    <property type="protein sequence ID" value="CAA9429100.1"/>
    <property type="molecule type" value="Genomic_DNA"/>
</dbReference>
<organism evidence="1">
    <name type="scientific">uncultured Rubrobacteraceae bacterium</name>
    <dbReference type="NCBI Taxonomy" id="349277"/>
    <lineage>
        <taxon>Bacteria</taxon>
        <taxon>Bacillati</taxon>
        <taxon>Actinomycetota</taxon>
        <taxon>Rubrobacteria</taxon>
        <taxon>Rubrobacterales</taxon>
        <taxon>Rubrobacteraceae</taxon>
        <taxon>environmental samples</taxon>
    </lineage>
</organism>
<evidence type="ECO:0000313" key="1">
    <source>
        <dbReference type="EMBL" id="CAA9429100.1"/>
    </source>
</evidence>
<sequence>CLTGLASGYLSCFRSAGCSPSSGVSQRASCWRGAGSTIPLPGV</sequence>
<gene>
    <name evidence="1" type="ORF">AVDCRST_MAG55-2522</name>
</gene>
<reference evidence="1" key="1">
    <citation type="submission" date="2020-02" db="EMBL/GenBank/DDBJ databases">
        <authorList>
            <person name="Meier V. D."/>
        </authorList>
    </citation>
    <scope>NUCLEOTIDE SEQUENCE</scope>
    <source>
        <strain evidence="1">AVDCRST_MAG55</strain>
    </source>
</reference>
<name>A0A6J4Q034_9ACTN</name>
<accession>A0A6J4Q034</accession>
<feature type="non-terminal residue" evidence="1">
    <location>
        <position position="1"/>
    </location>
</feature>
<proteinExistence type="predicted"/>
<feature type="non-terminal residue" evidence="1">
    <location>
        <position position="43"/>
    </location>
</feature>
<dbReference type="AlphaFoldDB" id="A0A6J4Q034"/>